<dbReference type="RefSeq" id="WP_071657535.1">
    <property type="nucleotide sequence ID" value="NZ_MLCF01000089.1"/>
</dbReference>
<sequence length="82" mass="8793">MDLDRTRPLWRQIAAAIEERIADGTYEVGDPVPSVVGLSAEFGVAASTAQKALLSLKERGIIRAEVGIGSFVADPADRDPER</sequence>
<reference evidence="5 6" key="1">
    <citation type="submission" date="2016-10" db="EMBL/GenBank/DDBJ databases">
        <title>Genome sequence of Streptomyces gilvigriseus MUSC 26.</title>
        <authorList>
            <person name="Lee L.-H."/>
            <person name="Ser H.-L."/>
        </authorList>
    </citation>
    <scope>NUCLEOTIDE SEQUENCE [LARGE SCALE GENOMIC DNA]</scope>
    <source>
        <strain evidence="5 6">MUSC 26</strain>
    </source>
</reference>
<dbReference type="Proteomes" id="UP000243342">
    <property type="component" value="Unassembled WGS sequence"/>
</dbReference>
<evidence type="ECO:0000256" key="2">
    <source>
        <dbReference type="ARBA" id="ARBA00023125"/>
    </source>
</evidence>
<comment type="caution">
    <text evidence="5">The sequence shown here is derived from an EMBL/GenBank/DDBJ whole genome shotgun (WGS) entry which is preliminary data.</text>
</comment>
<keyword evidence="1" id="KW-0805">Transcription regulation</keyword>
<keyword evidence="6" id="KW-1185">Reference proteome</keyword>
<proteinExistence type="predicted"/>
<protein>
    <submittedName>
        <fullName evidence="5">GntR family transcriptional regulator</fullName>
    </submittedName>
</protein>
<keyword evidence="2" id="KW-0238">DNA-binding</keyword>
<dbReference type="InterPro" id="IPR036388">
    <property type="entry name" value="WH-like_DNA-bd_sf"/>
</dbReference>
<evidence type="ECO:0000313" key="6">
    <source>
        <dbReference type="Proteomes" id="UP000243342"/>
    </source>
</evidence>
<dbReference type="PROSITE" id="PS50949">
    <property type="entry name" value="HTH_GNTR"/>
    <property type="match status" value="1"/>
</dbReference>
<dbReference type="PANTHER" id="PTHR44846">
    <property type="entry name" value="MANNOSYL-D-GLYCERATE TRANSPORT/METABOLISM SYSTEM REPRESSOR MNGR-RELATED"/>
    <property type="match status" value="1"/>
</dbReference>
<feature type="domain" description="HTH gntR-type" evidence="4">
    <location>
        <begin position="7"/>
        <end position="75"/>
    </location>
</feature>
<evidence type="ECO:0000313" key="5">
    <source>
        <dbReference type="EMBL" id="OIV36508.1"/>
    </source>
</evidence>
<dbReference type="Gene3D" id="1.10.10.10">
    <property type="entry name" value="Winged helix-like DNA-binding domain superfamily/Winged helix DNA-binding domain"/>
    <property type="match status" value="1"/>
</dbReference>
<dbReference type="InterPro" id="IPR050679">
    <property type="entry name" value="Bact_HTH_transcr_reg"/>
</dbReference>
<gene>
    <name evidence="5" type="ORF">BIV57_15900</name>
</gene>
<dbReference type="GO" id="GO:0003677">
    <property type="term" value="F:DNA binding"/>
    <property type="evidence" value="ECO:0007669"/>
    <property type="project" value="UniProtKB-KW"/>
</dbReference>
<dbReference type="SMART" id="SM00345">
    <property type="entry name" value="HTH_GNTR"/>
    <property type="match status" value="1"/>
</dbReference>
<name>A0A1J7C4L9_9ACTN</name>
<dbReference type="GO" id="GO:0045892">
    <property type="term" value="P:negative regulation of DNA-templated transcription"/>
    <property type="evidence" value="ECO:0007669"/>
    <property type="project" value="TreeGrafter"/>
</dbReference>
<dbReference type="GO" id="GO:0003700">
    <property type="term" value="F:DNA-binding transcription factor activity"/>
    <property type="evidence" value="ECO:0007669"/>
    <property type="project" value="InterPro"/>
</dbReference>
<evidence type="ECO:0000259" key="4">
    <source>
        <dbReference type="PROSITE" id="PS50949"/>
    </source>
</evidence>
<dbReference type="AlphaFoldDB" id="A0A1J7C4L9"/>
<organism evidence="5 6">
    <name type="scientific">Mangrovactinospora gilvigrisea</name>
    <dbReference type="NCBI Taxonomy" id="1428644"/>
    <lineage>
        <taxon>Bacteria</taxon>
        <taxon>Bacillati</taxon>
        <taxon>Actinomycetota</taxon>
        <taxon>Actinomycetes</taxon>
        <taxon>Kitasatosporales</taxon>
        <taxon>Streptomycetaceae</taxon>
        <taxon>Mangrovactinospora</taxon>
    </lineage>
</organism>
<dbReference type="STRING" id="1428644.BIV57_15900"/>
<dbReference type="InterPro" id="IPR000524">
    <property type="entry name" value="Tscrpt_reg_HTH_GntR"/>
</dbReference>
<accession>A0A1J7C4L9</accession>
<dbReference type="CDD" id="cd07377">
    <property type="entry name" value="WHTH_GntR"/>
    <property type="match status" value="1"/>
</dbReference>
<dbReference type="EMBL" id="MLCF01000089">
    <property type="protein sequence ID" value="OIV36508.1"/>
    <property type="molecule type" value="Genomic_DNA"/>
</dbReference>
<dbReference type="InterPro" id="IPR036390">
    <property type="entry name" value="WH_DNA-bd_sf"/>
</dbReference>
<dbReference type="PANTHER" id="PTHR44846:SF1">
    <property type="entry name" value="MANNOSYL-D-GLYCERATE TRANSPORT_METABOLISM SYSTEM REPRESSOR MNGR-RELATED"/>
    <property type="match status" value="1"/>
</dbReference>
<evidence type="ECO:0000256" key="1">
    <source>
        <dbReference type="ARBA" id="ARBA00023015"/>
    </source>
</evidence>
<evidence type="ECO:0000256" key="3">
    <source>
        <dbReference type="ARBA" id="ARBA00023163"/>
    </source>
</evidence>
<dbReference type="SUPFAM" id="SSF46785">
    <property type="entry name" value="Winged helix' DNA-binding domain"/>
    <property type="match status" value="1"/>
</dbReference>
<dbReference type="Pfam" id="PF00392">
    <property type="entry name" value="GntR"/>
    <property type="match status" value="1"/>
</dbReference>
<keyword evidence="3" id="KW-0804">Transcription</keyword>